<evidence type="ECO:0000313" key="2">
    <source>
        <dbReference type="EMBL" id="MBC8754579.1"/>
    </source>
</evidence>
<dbReference type="PROSITE" id="PS51257">
    <property type="entry name" value="PROKAR_LIPOPROTEIN"/>
    <property type="match status" value="1"/>
</dbReference>
<sequence length="155" mass="17951">MKKTLLLIFSLLVLSCNQNNKEIIKTDPIINVSEDKEKLRYLKEVEWPKAYREQDTILLDRILGDDFQMVTNDGKWSNKAKQLERIKSTAMNHDSFKYEIKRLEILKNGTAIIAGTGHIINDNKESIYQSSNILIKRNGIWKAVLSHVSGYKELE</sequence>
<organism evidence="2 3">
    <name type="scientific">Kordia aestuariivivens</name>
    <dbReference type="NCBI Taxonomy" id="2759037"/>
    <lineage>
        <taxon>Bacteria</taxon>
        <taxon>Pseudomonadati</taxon>
        <taxon>Bacteroidota</taxon>
        <taxon>Flavobacteriia</taxon>
        <taxon>Flavobacteriales</taxon>
        <taxon>Flavobacteriaceae</taxon>
        <taxon>Kordia</taxon>
    </lineage>
</organism>
<dbReference type="InterPro" id="IPR032710">
    <property type="entry name" value="NTF2-like_dom_sf"/>
</dbReference>
<dbReference type="Pfam" id="PF14534">
    <property type="entry name" value="DUF4440"/>
    <property type="match status" value="1"/>
</dbReference>
<evidence type="ECO:0000259" key="1">
    <source>
        <dbReference type="Pfam" id="PF14534"/>
    </source>
</evidence>
<keyword evidence="3" id="KW-1185">Reference proteome</keyword>
<feature type="domain" description="DUF4440" evidence="1">
    <location>
        <begin position="45"/>
        <end position="142"/>
    </location>
</feature>
<proteinExistence type="predicted"/>
<dbReference type="Proteomes" id="UP000619238">
    <property type="component" value="Unassembled WGS sequence"/>
</dbReference>
<gene>
    <name evidence="2" type="ORF">H2O64_07830</name>
</gene>
<dbReference type="Gene3D" id="3.10.450.50">
    <property type="match status" value="1"/>
</dbReference>
<comment type="caution">
    <text evidence="2">The sequence shown here is derived from an EMBL/GenBank/DDBJ whole genome shotgun (WGS) entry which is preliminary data.</text>
</comment>
<dbReference type="EMBL" id="JACGWS010000004">
    <property type="protein sequence ID" value="MBC8754579.1"/>
    <property type="molecule type" value="Genomic_DNA"/>
</dbReference>
<dbReference type="RefSeq" id="WP_187561631.1">
    <property type="nucleotide sequence ID" value="NZ_JACGWS010000004.1"/>
</dbReference>
<accession>A0ABR7Q8C6</accession>
<dbReference type="InterPro" id="IPR027843">
    <property type="entry name" value="DUF4440"/>
</dbReference>
<reference evidence="2 3" key="1">
    <citation type="submission" date="2020-07" db="EMBL/GenBank/DDBJ databases">
        <title>Description of Kordia aestuariivivens sp. nov., isolated from a tidal flat.</title>
        <authorList>
            <person name="Park S."/>
            <person name="Yoon J.-H."/>
        </authorList>
    </citation>
    <scope>NUCLEOTIDE SEQUENCE [LARGE SCALE GENOMIC DNA]</scope>
    <source>
        <strain evidence="2 3">YSTF-M3</strain>
    </source>
</reference>
<dbReference type="SUPFAM" id="SSF54427">
    <property type="entry name" value="NTF2-like"/>
    <property type="match status" value="1"/>
</dbReference>
<name>A0ABR7Q8C6_9FLAO</name>
<protein>
    <submittedName>
        <fullName evidence="2">Nuclear transport factor 2 family protein</fullName>
    </submittedName>
</protein>
<evidence type="ECO:0000313" key="3">
    <source>
        <dbReference type="Proteomes" id="UP000619238"/>
    </source>
</evidence>